<accession>A0A0D2MIW0</accession>
<dbReference type="AlphaFoldDB" id="A0A0D2MIW0"/>
<keyword evidence="2" id="KW-1185">Reference proteome</keyword>
<proteinExistence type="predicted"/>
<sequence>MQRTTTDKWAPPTMDRERGRWGRPCGMRLVPLPPALMLRMCPSHCAALGAWVREKPEAMVARQRRIPDKMFNKTMPTQGEQDISGQPLSPGLVLRRSSACVRPPAQSPSNLTEGPVPPASALLQLYVQAHDAGKSAISVLYLTPHPNGPQCIGNGPVPFRRQARVLLLFNIRTFVRGIFKTFPELYSSSRGHSQGLPGTSCGGPLKCKNLREIQSKHDRNVYALCRLHHMAHHSNPCRN</sequence>
<reference evidence="2" key="1">
    <citation type="submission" date="2014-04" db="EMBL/GenBank/DDBJ databases">
        <title>Evolutionary Origins and Diversification of the Mycorrhizal Mutualists.</title>
        <authorList>
            <consortium name="DOE Joint Genome Institute"/>
            <consortium name="Mycorrhizal Genomics Consortium"/>
            <person name="Kohler A."/>
            <person name="Kuo A."/>
            <person name="Nagy L.G."/>
            <person name="Floudas D."/>
            <person name="Copeland A."/>
            <person name="Barry K.W."/>
            <person name="Cichocki N."/>
            <person name="Veneault-Fourrey C."/>
            <person name="LaButti K."/>
            <person name="Lindquist E.A."/>
            <person name="Lipzen A."/>
            <person name="Lundell T."/>
            <person name="Morin E."/>
            <person name="Murat C."/>
            <person name="Riley R."/>
            <person name="Ohm R."/>
            <person name="Sun H."/>
            <person name="Tunlid A."/>
            <person name="Henrissat B."/>
            <person name="Grigoriev I.V."/>
            <person name="Hibbett D.S."/>
            <person name="Martin F."/>
        </authorList>
    </citation>
    <scope>NUCLEOTIDE SEQUENCE [LARGE SCALE GENOMIC DNA]</scope>
    <source>
        <strain evidence="2">FD-334 SS-4</strain>
    </source>
</reference>
<evidence type="ECO:0000313" key="1">
    <source>
        <dbReference type="EMBL" id="KJA23603.1"/>
    </source>
</evidence>
<gene>
    <name evidence="1" type="ORF">HYPSUDRAFT_583308</name>
</gene>
<name>A0A0D2MIW0_HYPSF</name>
<organism evidence="1 2">
    <name type="scientific">Hypholoma sublateritium (strain FD-334 SS-4)</name>
    <dbReference type="NCBI Taxonomy" id="945553"/>
    <lineage>
        <taxon>Eukaryota</taxon>
        <taxon>Fungi</taxon>
        <taxon>Dikarya</taxon>
        <taxon>Basidiomycota</taxon>
        <taxon>Agaricomycotina</taxon>
        <taxon>Agaricomycetes</taxon>
        <taxon>Agaricomycetidae</taxon>
        <taxon>Agaricales</taxon>
        <taxon>Agaricineae</taxon>
        <taxon>Strophariaceae</taxon>
        <taxon>Hypholoma</taxon>
    </lineage>
</organism>
<dbReference type="Proteomes" id="UP000054270">
    <property type="component" value="Unassembled WGS sequence"/>
</dbReference>
<protein>
    <submittedName>
        <fullName evidence="1">Uncharacterized protein</fullName>
    </submittedName>
</protein>
<dbReference type="EMBL" id="KN817542">
    <property type="protein sequence ID" value="KJA23603.1"/>
    <property type="molecule type" value="Genomic_DNA"/>
</dbReference>
<evidence type="ECO:0000313" key="2">
    <source>
        <dbReference type="Proteomes" id="UP000054270"/>
    </source>
</evidence>